<dbReference type="Proteomes" id="UP000790580">
    <property type="component" value="Unassembled WGS sequence"/>
</dbReference>
<evidence type="ECO:0000256" key="2">
    <source>
        <dbReference type="SAM" id="Coils"/>
    </source>
</evidence>
<accession>A0ABS6JVV3</accession>
<gene>
    <name evidence="4" type="ORF">KS407_14950</name>
</gene>
<evidence type="ECO:0000256" key="1">
    <source>
        <dbReference type="PROSITE-ProRule" id="PRU00409"/>
    </source>
</evidence>
<dbReference type="PROSITE" id="PS50975">
    <property type="entry name" value="ATP_GRASP"/>
    <property type="match status" value="1"/>
</dbReference>
<organism evidence="4 5">
    <name type="scientific">Evansella alkalicola</name>
    <dbReference type="NCBI Taxonomy" id="745819"/>
    <lineage>
        <taxon>Bacteria</taxon>
        <taxon>Bacillati</taxon>
        <taxon>Bacillota</taxon>
        <taxon>Bacilli</taxon>
        <taxon>Bacillales</taxon>
        <taxon>Bacillaceae</taxon>
        <taxon>Evansella</taxon>
    </lineage>
</organism>
<dbReference type="Pfam" id="PF14305">
    <property type="entry name" value="ATPgrasp_TupA"/>
    <property type="match status" value="1"/>
</dbReference>
<reference evidence="4 5" key="1">
    <citation type="submission" date="2021-06" db="EMBL/GenBank/DDBJ databases">
        <title>Bacillus sp. RD4P76, an endophyte from a halophyte.</title>
        <authorList>
            <person name="Sun J.-Q."/>
        </authorList>
    </citation>
    <scope>NUCLEOTIDE SEQUENCE [LARGE SCALE GENOMIC DNA]</scope>
    <source>
        <strain evidence="4 5">JCM 17098</strain>
    </source>
</reference>
<feature type="coiled-coil region" evidence="2">
    <location>
        <begin position="16"/>
        <end position="50"/>
    </location>
</feature>
<keyword evidence="2" id="KW-0175">Coiled coil</keyword>
<dbReference type="InterPro" id="IPR029465">
    <property type="entry name" value="ATPgrasp_TupA"/>
</dbReference>
<proteinExistence type="predicted"/>
<comment type="caution">
    <text evidence="4">The sequence shown here is derived from an EMBL/GenBank/DDBJ whole genome shotgun (WGS) entry which is preliminary data.</text>
</comment>
<evidence type="ECO:0000313" key="4">
    <source>
        <dbReference type="EMBL" id="MBU9722713.1"/>
    </source>
</evidence>
<dbReference type="InterPro" id="IPR011761">
    <property type="entry name" value="ATP-grasp"/>
</dbReference>
<sequence>MVNRFHDSNTSSDGNVEILVSDIMKKEVELKELQRENLKTKKEIKKLATSRKWKYSRPLRKWLVRQQSFLSRLSSKKYTELSTENVSLRAEVIGLKQELATIQTKHYQEVTRLKKILDRETDLSKDLKQTKKDGTFFEKLDWLIQAKQMNDKQYNASLKYAAKLFKHDREDYKVLAYKKVLKTLNLEEIPEFIVREVEHSPEIEIAEAASFSASLTTRAIQKYLGGNLPEWILDDKVLAYKFIDTLGIKRPWFSEDIFQYNTIEKQKNIVIKPLNGAGSRGVYLVFNESKIYDIKRSKILNSWEELTANMKEDIEAGWVQDDEWMIEELLLENKNSQVPARDLKFYCFYGKVGLVLEIERHPKLRYCWWTPSGEMIKTGKYDNELFTGKGFRESDLELAESLSSKVPAPFIRIDFLKTEDGLYFGEFTPKPGNYDEFDDKTDKFLGLLYLDADSRLNFDLFKGKQFKSYKTTI</sequence>
<evidence type="ECO:0000259" key="3">
    <source>
        <dbReference type="PROSITE" id="PS50975"/>
    </source>
</evidence>
<keyword evidence="1" id="KW-0547">Nucleotide-binding</keyword>
<name>A0ABS6JVV3_9BACI</name>
<dbReference type="SUPFAM" id="SSF56059">
    <property type="entry name" value="Glutathione synthetase ATP-binding domain-like"/>
    <property type="match status" value="1"/>
</dbReference>
<keyword evidence="5" id="KW-1185">Reference proteome</keyword>
<protein>
    <submittedName>
        <fullName evidence="4">Teichuronopeptide biosynthesis</fullName>
    </submittedName>
</protein>
<keyword evidence="1" id="KW-0067">ATP-binding</keyword>
<feature type="domain" description="ATP-grasp" evidence="3">
    <location>
        <begin position="240"/>
        <end position="458"/>
    </location>
</feature>
<dbReference type="EMBL" id="JAHQCR010000058">
    <property type="protein sequence ID" value="MBU9722713.1"/>
    <property type="molecule type" value="Genomic_DNA"/>
</dbReference>
<evidence type="ECO:0000313" key="5">
    <source>
        <dbReference type="Proteomes" id="UP000790580"/>
    </source>
</evidence>